<dbReference type="Pfam" id="PF01094">
    <property type="entry name" value="ANF_receptor"/>
    <property type="match status" value="1"/>
</dbReference>
<feature type="signal peptide" evidence="9">
    <location>
        <begin position="1"/>
        <end position="17"/>
    </location>
</feature>
<evidence type="ECO:0000256" key="1">
    <source>
        <dbReference type="ARBA" id="ARBA00004479"/>
    </source>
</evidence>
<dbReference type="Gene3D" id="3.40.50.2300">
    <property type="match status" value="2"/>
</dbReference>
<dbReference type="GO" id="GO:0007165">
    <property type="term" value="P:signal transduction"/>
    <property type="evidence" value="ECO:0007669"/>
    <property type="project" value="TreeGrafter"/>
</dbReference>
<protein>
    <recommendedName>
        <fullName evidence="10">Receptor ligand binding region domain-containing protein</fullName>
    </recommendedName>
</protein>
<evidence type="ECO:0000256" key="8">
    <source>
        <dbReference type="SAM" id="Phobius"/>
    </source>
</evidence>
<dbReference type="CDD" id="cd06352">
    <property type="entry name" value="PBP1_NPR_GC-like"/>
    <property type="match status" value="1"/>
</dbReference>
<evidence type="ECO:0000313" key="11">
    <source>
        <dbReference type="EMBL" id="CAL1275891.1"/>
    </source>
</evidence>
<gene>
    <name evidence="11" type="ORF">LARSCL_LOCUS8349</name>
</gene>
<accession>A0AAV1ZXD7</accession>
<feature type="transmembrane region" description="Helical" evidence="8">
    <location>
        <begin position="451"/>
        <end position="471"/>
    </location>
</feature>
<evidence type="ECO:0000313" key="12">
    <source>
        <dbReference type="Proteomes" id="UP001497382"/>
    </source>
</evidence>
<dbReference type="InterPro" id="IPR001170">
    <property type="entry name" value="ANPR/GUC"/>
</dbReference>
<dbReference type="PRINTS" id="PR00255">
    <property type="entry name" value="NATPEPTIDER"/>
</dbReference>
<dbReference type="InterPro" id="IPR001828">
    <property type="entry name" value="ANF_lig-bd_rcpt"/>
</dbReference>
<organism evidence="11 12">
    <name type="scientific">Larinioides sclopetarius</name>
    <dbReference type="NCBI Taxonomy" id="280406"/>
    <lineage>
        <taxon>Eukaryota</taxon>
        <taxon>Metazoa</taxon>
        <taxon>Ecdysozoa</taxon>
        <taxon>Arthropoda</taxon>
        <taxon>Chelicerata</taxon>
        <taxon>Arachnida</taxon>
        <taxon>Araneae</taxon>
        <taxon>Araneomorphae</taxon>
        <taxon>Entelegynae</taxon>
        <taxon>Araneoidea</taxon>
        <taxon>Araneidae</taxon>
        <taxon>Larinioides</taxon>
    </lineage>
</organism>
<evidence type="ECO:0000256" key="7">
    <source>
        <dbReference type="ARBA" id="ARBA00023180"/>
    </source>
</evidence>
<keyword evidence="5 8" id="KW-0472">Membrane</keyword>
<evidence type="ECO:0000256" key="4">
    <source>
        <dbReference type="ARBA" id="ARBA00022989"/>
    </source>
</evidence>
<keyword evidence="12" id="KW-1185">Reference proteome</keyword>
<evidence type="ECO:0000256" key="6">
    <source>
        <dbReference type="ARBA" id="ARBA00023170"/>
    </source>
</evidence>
<feature type="chain" id="PRO_5044021842" description="Receptor ligand binding region domain-containing protein" evidence="9">
    <location>
        <begin position="18"/>
        <end position="519"/>
    </location>
</feature>
<keyword evidence="6" id="KW-0675">Receptor</keyword>
<dbReference type="AlphaFoldDB" id="A0AAV1ZXD7"/>
<keyword evidence="4 8" id="KW-1133">Transmembrane helix</keyword>
<keyword evidence="3 9" id="KW-0732">Signal</keyword>
<dbReference type="EMBL" id="CAXIEN010000088">
    <property type="protein sequence ID" value="CAL1275891.1"/>
    <property type="molecule type" value="Genomic_DNA"/>
</dbReference>
<comment type="subcellular location">
    <subcellularLocation>
        <location evidence="1">Membrane</location>
        <topology evidence="1">Single-pass type I membrane protein</topology>
    </subcellularLocation>
</comment>
<dbReference type="InterPro" id="IPR028082">
    <property type="entry name" value="Peripla_BP_I"/>
</dbReference>
<dbReference type="GO" id="GO:0016020">
    <property type="term" value="C:membrane"/>
    <property type="evidence" value="ECO:0007669"/>
    <property type="project" value="UniProtKB-SubCell"/>
</dbReference>
<reference evidence="11 12" key="1">
    <citation type="submission" date="2024-04" db="EMBL/GenBank/DDBJ databases">
        <authorList>
            <person name="Rising A."/>
            <person name="Reimegard J."/>
            <person name="Sonavane S."/>
            <person name="Akerstrom W."/>
            <person name="Nylinder S."/>
            <person name="Hedman E."/>
            <person name="Kallberg Y."/>
        </authorList>
    </citation>
    <scope>NUCLEOTIDE SEQUENCE [LARGE SCALE GENOMIC DNA]</scope>
</reference>
<evidence type="ECO:0000256" key="5">
    <source>
        <dbReference type="ARBA" id="ARBA00023136"/>
    </source>
</evidence>
<name>A0AAV1ZXD7_9ARAC</name>
<keyword evidence="7" id="KW-0325">Glycoprotein</keyword>
<dbReference type="PANTHER" id="PTHR44755">
    <property type="entry name" value="NATRIURETIC PEPTIDE RECEPTOR 3-RELATED"/>
    <property type="match status" value="1"/>
</dbReference>
<evidence type="ECO:0000256" key="3">
    <source>
        <dbReference type="ARBA" id="ARBA00022729"/>
    </source>
</evidence>
<dbReference type="SUPFAM" id="SSF53822">
    <property type="entry name" value="Periplasmic binding protein-like I"/>
    <property type="match status" value="1"/>
</dbReference>
<feature type="domain" description="Receptor ligand binding region" evidence="10">
    <location>
        <begin position="46"/>
        <end position="392"/>
    </location>
</feature>
<dbReference type="Proteomes" id="UP001497382">
    <property type="component" value="Unassembled WGS sequence"/>
</dbReference>
<evidence type="ECO:0000256" key="9">
    <source>
        <dbReference type="SAM" id="SignalP"/>
    </source>
</evidence>
<evidence type="ECO:0000256" key="2">
    <source>
        <dbReference type="ARBA" id="ARBA00022692"/>
    </source>
</evidence>
<dbReference type="PANTHER" id="PTHR44755:SF12">
    <property type="entry name" value="RECEPTOR LIGAND BINDING REGION DOMAIN-CONTAINING PROTEIN"/>
    <property type="match status" value="1"/>
</dbReference>
<comment type="caution">
    <text evidence="11">The sequence shown here is derived from an EMBL/GenBank/DDBJ whole genome shotgun (WGS) entry which is preliminary data.</text>
</comment>
<dbReference type="InterPro" id="IPR052612">
    <property type="entry name" value="ANP_Clearance_Receptor"/>
</dbReference>
<dbReference type="GO" id="GO:0038023">
    <property type="term" value="F:signaling receptor activity"/>
    <property type="evidence" value="ECO:0007669"/>
    <property type="project" value="TreeGrafter"/>
</dbReference>
<dbReference type="GO" id="GO:0017046">
    <property type="term" value="F:peptide hormone binding"/>
    <property type="evidence" value="ECO:0007669"/>
    <property type="project" value="TreeGrafter"/>
</dbReference>
<proteinExistence type="predicted"/>
<keyword evidence="2 8" id="KW-0812">Transmembrane</keyword>
<sequence>MTLIPYLILPWIAVVIAEDVDPSFKVGVLMVDGSVRNRFDIQRIGPAIDIAAESCQSKYNVTLSLLPGYYPRECSAEMAIGRATDLAMNTNISAYVGPACSDDLQVVGRFAAYRNIPILTGLGDVLKERDEFRTLIRMSYDLKDKAHAILAFLEHFKWKRFGMIYRQNDVYYTAMADLLFYLATSADFEVVCQQSYIRAANKTILSNLDKIMETMRDCSRVIVILGGDKDVREMMLIAKRLDMTSKADYAFIYTELFQNEAKGNLSWSRGSESTEDKLKLKEAYEALLIVSLNQPYSEEYKLFSERVKELAATNYNCTYTEDVVNYFTASFHDAVLMLCEVINETKLLGEDPFNGTIITSRLKNKKFNGISGLVTINEKGDRVADYALLDQNDTVKGNFEVVLTYFGSTKEYKEVSSIHWPGGKIPKDKPKCGFDGKDPACNKRGLRLLETSLIITLFLLIVIIIIGVLTYRKIRLESKLANMSWRVRWDEITFLKDIRNSCMMSRLSITSAKNHKVEL</sequence>
<evidence type="ECO:0000259" key="10">
    <source>
        <dbReference type="Pfam" id="PF01094"/>
    </source>
</evidence>